<name>A0ACC7P714_9BACL</name>
<dbReference type="Proteomes" id="UP001631969">
    <property type="component" value="Unassembled WGS sequence"/>
</dbReference>
<gene>
    <name evidence="1" type="ORF">ACI1P1_27740</name>
</gene>
<keyword evidence="2" id="KW-1185">Reference proteome</keyword>
<sequence length="282" mass="32064">MGNSLSKSVLILSLLAAGLLFVQMVMYAGFILFRWDALRSWFDMCNSWFIQWGMPFMAILLDALVWTTVLAGVTMLGIQLVSYLRVKRNFAPLRRRDQEQAITLAYRLPRRRLIIIEQENAVALTMGFIRPVIVLSTGLIRMLDEQELEAVIRHEEYHMRHHDALRAMPAYLLSKMMWYLPILRWCYHVLKISAEVQADQYAVSRTGTPVGLGSALLKLARHKPVVQMNFAHASFADSPINIRIRQLIDPAGKPPMRLPLLSTVVSLQVAVVLASLLLPALM</sequence>
<evidence type="ECO:0000313" key="2">
    <source>
        <dbReference type="Proteomes" id="UP001631969"/>
    </source>
</evidence>
<dbReference type="EMBL" id="JBJURJ010000026">
    <property type="protein sequence ID" value="MFM9332095.1"/>
    <property type="molecule type" value="Genomic_DNA"/>
</dbReference>
<protein>
    <submittedName>
        <fullName evidence="1">M56 family metallopeptidase</fullName>
    </submittedName>
</protein>
<accession>A0ACC7P714</accession>
<proteinExistence type="predicted"/>
<comment type="caution">
    <text evidence="1">The sequence shown here is derived from an EMBL/GenBank/DDBJ whole genome shotgun (WGS) entry which is preliminary data.</text>
</comment>
<organism evidence="1 2">
    <name type="scientific">Paenibacillus mesotrionivorans</name>
    <dbReference type="NCBI Taxonomy" id="3160968"/>
    <lineage>
        <taxon>Bacteria</taxon>
        <taxon>Bacillati</taxon>
        <taxon>Bacillota</taxon>
        <taxon>Bacilli</taxon>
        <taxon>Bacillales</taxon>
        <taxon>Paenibacillaceae</taxon>
        <taxon>Paenibacillus</taxon>
    </lineage>
</organism>
<evidence type="ECO:0000313" key="1">
    <source>
        <dbReference type="EMBL" id="MFM9332095.1"/>
    </source>
</evidence>
<reference evidence="1" key="1">
    <citation type="submission" date="2024-12" db="EMBL/GenBank/DDBJ databases">
        <authorList>
            <person name="Wu N."/>
        </authorList>
    </citation>
    <scope>NUCLEOTIDE SEQUENCE</scope>
    <source>
        <strain evidence="1">P15</strain>
    </source>
</reference>